<evidence type="ECO:0000313" key="5">
    <source>
        <dbReference type="EMBL" id="SVB88274.1"/>
    </source>
</evidence>
<dbReference type="AlphaFoldDB" id="A0A382HLM9"/>
<dbReference type="Pfam" id="PF00676">
    <property type="entry name" value="E1_dh"/>
    <property type="match status" value="1"/>
</dbReference>
<protein>
    <recommendedName>
        <fullName evidence="4">Dehydrogenase E1 component domain-containing protein</fullName>
    </recommendedName>
</protein>
<dbReference type="InterPro" id="IPR029061">
    <property type="entry name" value="THDP-binding"/>
</dbReference>
<evidence type="ECO:0000256" key="1">
    <source>
        <dbReference type="ARBA" id="ARBA00001964"/>
    </source>
</evidence>
<dbReference type="PANTHER" id="PTHR11516:SF60">
    <property type="entry name" value="PYRUVATE DEHYDROGENASE E1 COMPONENT SUBUNIT ALPHA"/>
    <property type="match status" value="1"/>
</dbReference>
<feature type="domain" description="Dehydrogenase E1 component" evidence="4">
    <location>
        <begin position="2"/>
        <end position="157"/>
    </location>
</feature>
<dbReference type="GO" id="GO:0004739">
    <property type="term" value="F:pyruvate dehydrogenase (acetyl-transferring) activity"/>
    <property type="evidence" value="ECO:0007669"/>
    <property type="project" value="TreeGrafter"/>
</dbReference>
<dbReference type="Gene3D" id="3.40.50.970">
    <property type="match status" value="1"/>
</dbReference>
<reference evidence="5" key="1">
    <citation type="submission" date="2018-05" db="EMBL/GenBank/DDBJ databases">
        <authorList>
            <person name="Lanie J.A."/>
            <person name="Ng W.-L."/>
            <person name="Kazmierczak K.M."/>
            <person name="Andrzejewski T.M."/>
            <person name="Davidsen T.M."/>
            <person name="Wayne K.J."/>
            <person name="Tettelin H."/>
            <person name="Glass J.I."/>
            <person name="Rusch D."/>
            <person name="Podicherti R."/>
            <person name="Tsui H.-C.T."/>
            <person name="Winkler M.E."/>
        </authorList>
    </citation>
    <scope>NUCLEOTIDE SEQUENCE</scope>
</reference>
<accession>A0A382HLM9</accession>
<dbReference type="InterPro" id="IPR050642">
    <property type="entry name" value="PDH_E1_Alpha_Subunit"/>
</dbReference>
<dbReference type="PANTHER" id="PTHR11516">
    <property type="entry name" value="PYRUVATE DEHYDROGENASE E1 COMPONENT, ALPHA SUBUNIT BACTERIAL AND ORGANELLAR"/>
    <property type="match status" value="1"/>
</dbReference>
<sequence>MIRFEKKVAKTFNAGTIRSPIHLYSGNEEQMIEVFKDVEADDWVLCSWRSHYQCLLKGVPEKELMNEILGGRSISLCFPEYRIFSSAIVGGILPIATGIALSIKLNNGSNRVHCFLGDMTSETGIAHECIKYSRNFELPIRFIIEDNAVSVCTDTKATWGTDILTYANLNDPMILYYEYKNTYPHAGAGIRVQF</sequence>
<name>A0A382HLM9_9ZZZZ</name>
<dbReference type="GO" id="GO:0006086">
    <property type="term" value="P:pyruvate decarboxylation to acetyl-CoA"/>
    <property type="evidence" value="ECO:0007669"/>
    <property type="project" value="TreeGrafter"/>
</dbReference>
<gene>
    <name evidence="5" type="ORF">METZ01_LOCUS241128</name>
</gene>
<organism evidence="5">
    <name type="scientific">marine metagenome</name>
    <dbReference type="NCBI Taxonomy" id="408172"/>
    <lineage>
        <taxon>unclassified sequences</taxon>
        <taxon>metagenomes</taxon>
        <taxon>ecological metagenomes</taxon>
    </lineage>
</organism>
<dbReference type="EMBL" id="UINC01062047">
    <property type="protein sequence ID" value="SVB88274.1"/>
    <property type="molecule type" value="Genomic_DNA"/>
</dbReference>
<proteinExistence type="predicted"/>
<keyword evidence="2" id="KW-0560">Oxidoreductase</keyword>
<evidence type="ECO:0000259" key="4">
    <source>
        <dbReference type="Pfam" id="PF00676"/>
    </source>
</evidence>
<evidence type="ECO:0000256" key="2">
    <source>
        <dbReference type="ARBA" id="ARBA00023002"/>
    </source>
</evidence>
<dbReference type="InterPro" id="IPR001017">
    <property type="entry name" value="DH_E1"/>
</dbReference>
<comment type="cofactor">
    <cofactor evidence="1">
        <name>thiamine diphosphate</name>
        <dbReference type="ChEBI" id="CHEBI:58937"/>
    </cofactor>
</comment>
<evidence type="ECO:0000256" key="3">
    <source>
        <dbReference type="ARBA" id="ARBA00023052"/>
    </source>
</evidence>
<keyword evidence="3" id="KW-0786">Thiamine pyrophosphate</keyword>
<dbReference type="SUPFAM" id="SSF52518">
    <property type="entry name" value="Thiamin diphosphate-binding fold (THDP-binding)"/>
    <property type="match status" value="1"/>
</dbReference>